<accession>A0ACB9P533</accession>
<comment type="caution">
    <text evidence="1">The sequence shown here is derived from an EMBL/GenBank/DDBJ whole genome shotgun (WGS) entry which is preliminary data.</text>
</comment>
<evidence type="ECO:0000313" key="2">
    <source>
        <dbReference type="Proteomes" id="UP000828941"/>
    </source>
</evidence>
<gene>
    <name evidence="1" type="ORF">L6164_011182</name>
</gene>
<keyword evidence="2" id="KW-1185">Reference proteome</keyword>
<reference evidence="1 2" key="1">
    <citation type="journal article" date="2022" name="DNA Res.">
        <title>Chromosomal-level genome assembly of the orchid tree Bauhinia variegata (Leguminosae; Cercidoideae) supports the allotetraploid origin hypothesis of Bauhinia.</title>
        <authorList>
            <person name="Zhong Y."/>
            <person name="Chen Y."/>
            <person name="Zheng D."/>
            <person name="Pang J."/>
            <person name="Liu Y."/>
            <person name="Luo S."/>
            <person name="Meng S."/>
            <person name="Qian L."/>
            <person name="Wei D."/>
            <person name="Dai S."/>
            <person name="Zhou R."/>
        </authorList>
    </citation>
    <scope>NUCLEOTIDE SEQUENCE [LARGE SCALE GENOMIC DNA]</scope>
    <source>
        <strain evidence="1">BV-YZ2020</strain>
    </source>
</reference>
<organism evidence="1 2">
    <name type="scientific">Bauhinia variegata</name>
    <name type="common">Purple orchid tree</name>
    <name type="synonym">Phanera variegata</name>
    <dbReference type="NCBI Taxonomy" id="167791"/>
    <lineage>
        <taxon>Eukaryota</taxon>
        <taxon>Viridiplantae</taxon>
        <taxon>Streptophyta</taxon>
        <taxon>Embryophyta</taxon>
        <taxon>Tracheophyta</taxon>
        <taxon>Spermatophyta</taxon>
        <taxon>Magnoliopsida</taxon>
        <taxon>eudicotyledons</taxon>
        <taxon>Gunneridae</taxon>
        <taxon>Pentapetalae</taxon>
        <taxon>rosids</taxon>
        <taxon>fabids</taxon>
        <taxon>Fabales</taxon>
        <taxon>Fabaceae</taxon>
        <taxon>Cercidoideae</taxon>
        <taxon>Cercideae</taxon>
        <taxon>Bauhiniinae</taxon>
        <taxon>Bauhinia</taxon>
    </lineage>
</organism>
<evidence type="ECO:0000313" key="1">
    <source>
        <dbReference type="EMBL" id="KAI4343885.1"/>
    </source>
</evidence>
<protein>
    <submittedName>
        <fullName evidence="1">Uncharacterized protein</fullName>
    </submittedName>
</protein>
<sequence>MALTLFRLSVILLCLSSHICSRAVPVTRTQSLMQSDPQVRVSLENTNLQVSTVRRWEQPSFSERMDLELLDYIPPGSNNRHTPRAP</sequence>
<dbReference type="Proteomes" id="UP000828941">
    <property type="component" value="Chromosome 5"/>
</dbReference>
<dbReference type="EMBL" id="CM039430">
    <property type="protein sequence ID" value="KAI4343885.1"/>
    <property type="molecule type" value="Genomic_DNA"/>
</dbReference>
<name>A0ACB9P533_BAUVA</name>
<proteinExistence type="predicted"/>